<dbReference type="InterPro" id="IPR000923">
    <property type="entry name" value="BlueCu_1"/>
</dbReference>
<dbReference type="GO" id="GO:0005507">
    <property type="term" value="F:copper ion binding"/>
    <property type="evidence" value="ECO:0007669"/>
    <property type="project" value="InterPro"/>
</dbReference>
<comment type="caution">
    <text evidence="5">The sequence shown here is derived from an EMBL/GenBank/DDBJ whole genome shotgun (WGS) entry which is preliminary data.</text>
</comment>
<keyword evidence="3" id="KW-0732">Signal</keyword>
<dbReference type="PATRIC" id="fig|36861.3.peg.1250"/>
<evidence type="ECO:0000313" key="6">
    <source>
        <dbReference type="Proteomes" id="UP000064243"/>
    </source>
</evidence>
<accession>A0A119CW77</accession>
<protein>
    <submittedName>
        <fullName evidence="5">Plastocyanin</fullName>
    </submittedName>
</protein>
<evidence type="ECO:0000259" key="4">
    <source>
        <dbReference type="Pfam" id="PF00127"/>
    </source>
</evidence>
<reference evidence="5 6" key="1">
    <citation type="journal article" date="2015" name="Appl. Environ. Microbiol.">
        <title>Aerobic and Anaerobic Thiosulfate Oxidation by a Cold-Adapted, Subglacial Chemoautotroph.</title>
        <authorList>
            <person name="Harrold Z.R."/>
            <person name="Skidmore M.L."/>
            <person name="Hamilton T.L."/>
            <person name="Desch L."/>
            <person name="Amada K."/>
            <person name="van Gelder W."/>
            <person name="Glover K."/>
            <person name="Roden E.E."/>
            <person name="Boyd E.S."/>
        </authorList>
    </citation>
    <scope>NUCLEOTIDE SEQUENCE [LARGE SCALE GENOMIC DNA]</scope>
    <source>
        <strain evidence="5 6">RG</strain>
    </source>
</reference>
<dbReference type="SUPFAM" id="SSF49503">
    <property type="entry name" value="Cupredoxins"/>
    <property type="match status" value="1"/>
</dbReference>
<evidence type="ECO:0000256" key="1">
    <source>
        <dbReference type="ARBA" id="ARBA00022723"/>
    </source>
</evidence>
<evidence type="ECO:0000313" key="5">
    <source>
        <dbReference type="EMBL" id="KVW96229.1"/>
    </source>
</evidence>
<dbReference type="InterPro" id="IPR050845">
    <property type="entry name" value="Cu-binding_ET"/>
</dbReference>
<name>A0A119CW77_THIDE</name>
<dbReference type="GO" id="GO:0009055">
    <property type="term" value="F:electron transfer activity"/>
    <property type="evidence" value="ECO:0007669"/>
    <property type="project" value="InterPro"/>
</dbReference>
<dbReference type="Pfam" id="PF00127">
    <property type="entry name" value="Copper-bind"/>
    <property type="match status" value="1"/>
</dbReference>
<organism evidence="5 6">
    <name type="scientific">Thiobacillus denitrificans</name>
    <dbReference type="NCBI Taxonomy" id="36861"/>
    <lineage>
        <taxon>Bacteria</taxon>
        <taxon>Pseudomonadati</taxon>
        <taxon>Pseudomonadota</taxon>
        <taxon>Betaproteobacteria</taxon>
        <taxon>Nitrosomonadales</taxon>
        <taxon>Thiobacillaceae</taxon>
        <taxon>Thiobacillus</taxon>
    </lineage>
</organism>
<sequence length="173" mass="18786">MKGQKMKLTLLLTALLAAPLIALPAHAHGEKKHATTAPTVAEQTAWGIAGKPAQVIRTITIDMTDSMRFTPDAISVQEGETVRFVVRNKGRMLHEMVIGTPDELAKHAAMMAKFPNMEHDEPYMVHVDPGKTGEIVWTFNRAGSFELACLIAGHYEAGMRGTITVTPKKGAAK</sequence>
<evidence type="ECO:0000256" key="2">
    <source>
        <dbReference type="ARBA" id="ARBA00023008"/>
    </source>
</evidence>
<dbReference type="CDD" id="cd04211">
    <property type="entry name" value="Cupredoxin_like_2"/>
    <property type="match status" value="1"/>
</dbReference>
<gene>
    <name evidence="5" type="ORF">ABW22_08015</name>
</gene>
<keyword evidence="2" id="KW-0186">Copper</keyword>
<feature type="chain" id="PRO_5007161812" evidence="3">
    <location>
        <begin position="28"/>
        <end position="173"/>
    </location>
</feature>
<proteinExistence type="predicted"/>
<dbReference type="InterPro" id="IPR008972">
    <property type="entry name" value="Cupredoxin"/>
</dbReference>
<feature type="domain" description="Blue (type 1) copper" evidence="4">
    <location>
        <begin position="60"/>
        <end position="165"/>
    </location>
</feature>
<dbReference type="OrthoDB" id="9816061at2"/>
<evidence type="ECO:0000256" key="3">
    <source>
        <dbReference type="SAM" id="SignalP"/>
    </source>
</evidence>
<dbReference type="PROSITE" id="PS00079">
    <property type="entry name" value="MULTICOPPER_OXIDASE1"/>
    <property type="match status" value="1"/>
</dbReference>
<dbReference type="Gene3D" id="2.60.40.420">
    <property type="entry name" value="Cupredoxins - blue copper proteins"/>
    <property type="match status" value="1"/>
</dbReference>
<dbReference type="EMBL" id="LDUG01000020">
    <property type="protein sequence ID" value="KVW96229.1"/>
    <property type="molecule type" value="Genomic_DNA"/>
</dbReference>
<dbReference type="AlphaFoldDB" id="A0A119CW77"/>
<dbReference type="PANTHER" id="PTHR38439">
    <property type="entry name" value="AURACYANIN-B"/>
    <property type="match status" value="1"/>
</dbReference>
<dbReference type="InterPro" id="IPR033138">
    <property type="entry name" value="Cu_oxidase_CS"/>
</dbReference>
<keyword evidence="6" id="KW-1185">Reference proteome</keyword>
<dbReference type="Proteomes" id="UP000064243">
    <property type="component" value="Unassembled WGS sequence"/>
</dbReference>
<keyword evidence="1" id="KW-0479">Metal-binding</keyword>
<dbReference type="PANTHER" id="PTHR38439:SF3">
    <property type="entry name" value="COPPER-RESISTANT CUPROPROTEIN COPI"/>
    <property type="match status" value="1"/>
</dbReference>
<feature type="signal peptide" evidence="3">
    <location>
        <begin position="1"/>
        <end position="27"/>
    </location>
</feature>